<keyword evidence="4" id="KW-0540">Nuclease</keyword>
<proteinExistence type="predicted"/>
<feature type="region of interest" description="Disordered" evidence="1">
    <location>
        <begin position="337"/>
        <end position="368"/>
    </location>
</feature>
<feature type="compositionally biased region" description="Polar residues" evidence="1">
    <location>
        <begin position="398"/>
        <end position="408"/>
    </location>
</feature>
<dbReference type="OrthoDB" id="141004at2157"/>
<keyword evidence="2" id="KW-1133">Transmembrane helix</keyword>
<feature type="transmembrane region" description="Helical" evidence="2">
    <location>
        <begin position="435"/>
        <end position="466"/>
    </location>
</feature>
<dbReference type="InterPro" id="IPR052906">
    <property type="entry name" value="Type_IV_Methyl-Rstrct_Enzyme"/>
</dbReference>
<dbReference type="InterPro" id="IPR011335">
    <property type="entry name" value="Restrct_endonuc-II-like"/>
</dbReference>
<dbReference type="GO" id="GO:0003677">
    <property type="term" value="F:DNA binding"/>
    <property type="evidence" value="ECO:0007669"/>
    <property type="project" value="InterPro"/>
</dbReference>
<dbReference type="RefSeq" id="WP_007741859.1">
    <property type="nucleotide sequence ID" value="NZ_AOMF01000166.1"/>
</dbReference>
<evidence type="ECO:0000313" key="4">
    <source>
        <dbReference type="EMBL" id="EMA51121.1"/>
    </source>
</evidence>
<dbReference type="Pfam" id="PF04471">
    <property type="entry name" value="Mrr_cat"/>
    <property type="match status" value="1"/>
</dbReference>
<evidence type="ECO:0000313" key="5">
    <source>
        <dbReference type="Proteomes" id="UP000011680"/>
    </source>
</evidence>
<keyword evidence="4" id="KW-0378">Hydrolase</keyword>
<dbReference type="GO" id="GO:0009307">
    <property type="term" value="P:DNA restriction-modification system"/>
    <property type="evidence" value="ECO:0007669"/>
    <property type="project" value="InterPro"/>
</dbReference>
<dbReference type="eggNOG" id="arCOG02782">
    <property type="taxonomic scope" value="Archaea"/>
</dbReference>
<protein>
    <submittedName>
        <fullName evidence="4">Restriction endonuclease</fullName>
    </submittedName>
</protein>
<keyword evidence="4" id="KW-0255">Endonuclease</keyword>
<organism evidence="4 5">
    <name type="scientific">Halococcus thailandensis JCM 13552</name>
    <dbReference type="NCBI Taxonomy" id="1227457"/>
    <lineage>
        <taxon>Archaea</taxon>
        <taxon>Methanobacteriati</taxon>
        <taxon>Methanobacteriota</taxon>
        <taxon>Stenosarchaea group</taxon>
        <taxon>Halobacteria</taxon>
        <taxon>Halobacteriales</taxon>
        <taxon>Halococcaceae</taxon>
        <taxon>Halococcus</taxon>
    </lineage>
</organism>
<feature type="transmembrane region" description="Helical" evidence="2">
    <location>
        <begin position="487"/>
        <end position="507"/>
    </location>
</feature>
<dbReference type="PANTHER" id="PTHR30015:SF7">
    <property type="entry name" value="TYPE IV METHYL-DIRECTED RESTRICTION ENZYME ECOKMRR"/>
    <property type="match status" value="1"/>
</dbReference>
<dbReference type="Gene3D" id="3.40.1350.10">
    <property type="match status" value="1"/>
</dbReference>
<dbReference type="EMBL" id="AOMF01000166">
    <property type="protein sequence ID" value="EMA51121.1"/>
    <property type="molecule type" value="Genomic_DNA"/>
</dbReference>
<feature type="domain" description="Restriction endonuclease type IV Mrr" evidence="3">
    <location>
        <begin position="201"/>
        <end position="315"/>
    </location>
</feature>
<dbReference type="SUPFAM" id="SSF52980">
    <property type="entry name" value="Restriction endonuclease-like"/>
    <property type="match status" value="1"/>
</dbReference>
<feature type="region of interest" description="Disordered" evidence="1">
    <location>
        <begin position="132"/>
        <end position="185"/>
    </location>
</feature>
<keyword evidence="2" id="KW-0472">Membrane</keyword>
<evidence type="ECO:0000256" key="2">
    <source>
        <dbReference type="SAM" id="Phobius"/>
    </source>
</evidence>
<dbReference type="Proteomes" id="UP000011680">
    <property type="component" value="Unassembled WGS sequence"/>
</dbReference>
<dbReference type="STRING" id="1227457.C451_15543"/>
<keyword evidence="2" id="KW-0812">Transmembrane</keyword>
<reference evidence="4 5" key="1">
    <citation type="journal article" date="2014" name="PLoS Genet.">
        <title>Phylogenetically driven sequencing of extremely halophilic archaea reveals strategies for static and dynamic osmo-response.</title>
        <authorList>
            <person name="Becker E.A."/>
            <person name="Seitzer P.M."/>
            <person name="Tritt A."/>
            <person name="Larsen D."/>
            <person name="Krusor M."/>
            <person name="Yao A.I."/>
            <person name="Wu D."/>
            <person name="Madern D."/>
            <person name="Eisen J.A."/>
            <person name="Darling A.E."/>
            <person name="Facciotti M.T."/>
        </authorList>
    </citation>
    <scope>NUCLEOTIDE SEQUENCE [LARGE SCALE GENOMIC DNA]</scope>
    <source>
        <strain evidence="4 5">JCM 13552</strain>
    </source>
</reference>
<gene>
    <name evidence="4" type="ORF">C451_15543</name>
</gene>
<comment type="caution">
    <text evidence="4">The sequence shown here is derived from an EMBL/GenBank/DDBJ whole genome shotgun (WGS) entry which is preliminary data.</text>
</comment>
<dbReference type="PANTHER" id="PTHR30015">
    <property type="entry name" value="MRR RESTRICTION SYSTEM PROTEIN"/>
    <property type="match status" value="1"/>
</dbReference>
<sequence>MPKYATLDDIDEETRYSILTALHENERFLGGITATDAFRASQQTRLILTDQRLLTFSQKNATSPLSEIDRANISHADFEEGILSRTLTIVGTDGLTQEWDLDINGAGEFAEAVLSGGVQRVYDDDFQIESHSRINGVNDSKTTPGFNNGPGGNTERNHGRDREPSATERGRSTPEPVTDSSTDYQHPAIADLSQSELLSELQSMDNYDFEYFVADIWEQMGWETEVSQASVDAGIDVTATKSNPYPEKNIIQAKRYGENTSVGGPDIQQYASLKQQVSGTDSVIVVTTGSFTNAAEKRATDLNVKTVDGDGIVSMVDDLDARNLVADYIDIPLESSAESEFDSELGSTPIGDHGTDSPDTAAMGHASPAPDHELEAISSDEGDSTILHVADRIVGATNQTTDQESSAFETRDQTRTADQTGVDDVIANSQSAGNWHYGVIGLSAISILGLFAGVADVAGFSILLLLPITYLDIRDVRTVTTEWQPKTWLYLLGMFFVVFIAAPLYLYRRKTVVGL</sequence>
<dbReference type="PATRIC" id="fig|1227457.3.peg.3010"/>
<feature type="compositionally biased region" description="Basic and acidic residues" evidence="1">
    <location>
        <begin position="155"/>
        <end position="172"/>
    </location>
</feature>
<accession>M0MZU1</accession>
<name>M0MZU1_9EURY</name>
<evidence type="ECO:0000259" key="3">
    <source>
        <dbReference type="Pfam" id="PF04471"/>
    </source>
</evidence>
<dbReference type="InterPro" id="IPR007560">
    <property type="entry name" value="Restrct_endonuc_IV_Mrr"/>
</dbReference>
<keyword evidence="5" id="KW-1185">Reference proteome</keyword>
<dbReference type="AlphaFoldDB" id="M0MZU1"/>
<dbReference type="InterPro" id="IPR011856">
    <property type="entry name" value="tRNA_endonuc-like_dom_sf"/>
</dbReference>
<evidence type="ECO:0000256" key="1">
    <source>
        <dbReference type="SAM" id="MobiDB-lite"/>
    </source>
</evidence>
<dbReference type="GO" id="GO:0015666">
    <property type="term" value="F:restriction endodeoxyribonuclease activity"/>
    <property type="evidence" value="ECO:0007669"/>
    <property type="project" value="TreeGrafter"/>
</dbReference>
<feature type="region of interest" description="Disordered" evidence="1">
    <location>
        <begin position="398"/>
        <end position="419"/>
    </location>
</feature>